<evidence type="ECO:0000256" key="1">
    <source>
        <dbReference type="ARBA" id="ARBA00004123"/>
    </source>
</evidence>
<dbReference type="GO" id="GO:1990404">
    <property type="term" value="F:NAD+-protein mono-ADP-ribosyltransferase activity"/>
    <property type="evidence" value="ECO:0007669"/>
    <property type="project" value="TreeGrafter"/>
</dbReference>
<dbReference type="SUPFAM" id="SSF56399">
    <property type="entry name" value="ADP-ribosylation"/>
    <property type="match status" value="1"/>
</dbReference>
<keyword evidence="10" id="KW-1185">Reference proteome</keyword>
<dbReference type="GO" id="GO:0070212">
    <property type="term" value="P:protein poly-ADP-ribosylation"/>
    <property type="evidence" value="ECO:0007669"/>
    <property type="project" value="TreeGrafter"/>
</dbReference>
<dbReference type="InterPro" id="IPR002589">
    <property type="entry name" value="Macro_dom"/>
</dbReference>
<dbReference type="GO" id="GO:0003714">
    <property type="term" value="F:transcription corepressor activity"/>
    <property type="evidence" value="ECO:0007669"/>
    <property type="project" value="TreeGrafter"/>
</dbReference>
<keyword evidence="2" id="KW-0328">Glycosyltransferase</keyword>
<dbReference type="GO" id="GO:0005737">
    <property type="term" value="C:cytoplasm"/>
    <property type="evidence" value="ECO:0007669"/>
    <property type="project" value="TreeGrafter"/>
</dbReference>
<evidence type="ECO:0000256" key="4">
    <source>
        <dbReference type="ARBA" id="ARBA00023027"/>
    </source>
</evidence>
<comment type="similarity">
    <text evidence="6">Belongs to the ARTD/PARP family.</text>
</comment>
<dbReference type="SMART" id="SM00506">
    <property type="entry name" value="A1pp"/>
    <property type="match status" value="2"/>
</dbReference>
<evidence type="ECO:0000259" key="7">
    <source>
        <dbReference type="PROSITE" id="PS51059"/>
    </source>
</evidence>
<comment type="subcellular location">
    <subcellularLocation>
        <location evidence="1">Nucleus</location>
    </subcellularLocation>
</comment>
<dbReference type="Gene3D" id="3.90.228.10">
    <property type="match status" value="1"/>
</dbReference>
<evidence type="ECO:0000256" key="6">
    <source>
        <dbReference type="ARBA" id="ARBA00024347"/>
    </source>
</evidence>
<dbReference type="Gene3D" id="3.40.220.10">
    <property type="entry name" value="Leucine Aminopeptidase, subunit E, domain 1"/>
    <property type="match status" value="2"/>
</dbReference>
<dbReference type="GO" id="GO:0010629">
    <property type="term" value="P:negative regulation of gene expression"/>
    <property type="evidence" value="ECO:0007669"/>
    <property type="project" value="TreeGrafter"/>
</dbReference>
<dbReference type="GO" id="GO:0005634">
    <property type="term" value="C:nucleus"/>
    <property type="evidence" value="ECO:0007669"/>
    <property type="project" value="UniProtKB-SubCell"/>
</dbReference>
<evidence type="ECO:0000259" key="8">
    <source>
        <dbReference type="PROSITE" id="PS51154"/>
    </source>
</evidence>
<sequence>MYHQVYQGNAFTFDFFSQQCTLSLVVLHACFASDTKPVMEDGKAFILLQPEGIEILKRSSSAFCRGLEGKFGCTAQIHNLEDHTASSFSHSKATIVPDIKYSKQLSKSLKVSVWKDDLTTHKVDAVVNAANEHLNHGAGLALALSRAGGRMIQQWSDEIIKQKGKVHTGEAVATRAGNLPCKMIIHAVGPCVSLKATKTELRDASDLLEKTIWSILRKANYENMQSVAIPAISSGLYNFPLQKCAEIIVATVKSFSDKRNPEAGNLEVRLVNNDDPSVQQMHRACREILGPSDLMPMQNQGNAPTQSPVSSLDLGNVTLHLKKGAIENETTDVIVNTIGPNLDLSKGQVSAALLKKAGRKIQDEIKRLKHGHVHEGDIIPTSGCKLNCMAVYHTVCVPKSTTDDKANKILHSVVTNCLVRASTEGWSSISFPALGTGNLGLGKDEVSQIMTTAVVEFSKYCKDSKIKIFFVIFPKDTDTLKAFEKEIASTNTRLQTFQMSSSTKSHDNLSIRTAPCIELFAPSPEALREAKRWSFDMLDLRSGCQKIYNNHVLHLNQEDHEKLMSLQVSFNVIISEFFREGKGGIIINGEPVGTRCAALEVEAMLCQAQEDFAQSEEKYMQGDLEHMYVADDFGQRQQIERMSNRSYRKTPIDLNDWAVKERLRNFAKCGLNIVKVEKIENYALQQLFKLNSKRIQPPPRRLYQCVKAQFCDLICRVGFQREYAPPNEQKYGAGIYFTTEVDKAKSLWTDNEEEYIYFIEAQVLTGKETQGSSEMIVPPPFGKDPLVRYDSVTNKRGIHIIFNGQQAYPEFLITCSKQANQTYF</sequence>
<accession>A0A5N5PCS7</accession>
<dbReference type="PANTHER" id="PTHR14453:SF70">
    <property type="entry name" value="PROTEIN MONO-ADP-RIBOSYLTRANSFERASE PARP9"/>
    <property type="match status" value="1"/>
</dbReference>
<dbReference type="GO" id="GO:0044389">
    <property type="term" value="F:ubiquitin-like protein ligase binding"/>
    <property type="evidence" value="ECO:0007669"/>
    <property type="project" value="TreeGrafter"/>
</dbReference>
<evidence type="ECO:0000313" key="9">
    <source>
        <dbReference type="EMBL" id="KAB5576743.1"/>
    </source>
</evidence>
<dbReference type="PROSITE" id="PS51059">
    <property type="entry name" value="PARP_CATALYTIC"/>
    <property type="match status" value="1"/>
</dbReference>
<dbReference type="CDD" id="cd02907">
    <property type="entry name" value="Macro_Af1521_BAL-like"/>
    <property type="match status" value="1"/>
</dbReference>
<dbReference type="GO" id="GO:0060335">
    <property type="term" value="P:positive regulation of type II interferon-mediated signaling pathway"/>
    <property type="evidence" value="ECO:0007669"/>
    <property type="project" value="TreeGrafter"/>
</dbReference>
<organism evidence="9 10">
    <name type="scientific">Pangasianodon hypophthalmus</name>
    <name type="common">Striped catfish</name>
    <name type="synonym">Helicophagus hypophthalmus</name>
    <dbReference type="NCBI Taxonomy" id="310915"/>
    <lineage>
        <taxon>Eukaryota</taxon>
        <taxon>Metazoa</taxon>
        <taxon>Chordata</taxon>
        <taxon>Craniata</taxon>
        <taxon>Vertebrata</taxon>
        <taxon>Euteleostomi</taxon>
        <taxon>Actinopterygii</taxon>
        <taxon>Neopterygii</taxon>
        <taxon>Teleostei</taxon>
        <taxon>Ostariophysi</taxon>
        <taxon>Siluriformes</taxon>
        <taxon>Pangasiidae</taxon>
        <taxon>Pangasianodon</taxon>
    </lineage>
</organism>
<protein>
    <submittedName>
        <fullName evidence="9">Uncharacterized protein</fullName>
    </submittedName>
</protein>
<keyword evidence="5" id="KW-0539">Nucleus</keyword>
<keyword evidence="3" id="KW-0808">Transferase</keyword>
<keyword evidence="4" id="KW-0520">NAD</keyword>
<feature type="domain" description="Macro" evidence="8">
    <location>
        <begin position="98"/>
        <end position="289"/>
    </location>
</feature>
<proteinExistence type="inferred from homology"/>
<reference evidence="9 10" key="1">
    <citation type="submission" date="2019-06" db="EMBL/GenBank/DDBJ databases">
        <title>A chromosome-scale genome assembly of the striped catfish, Pangasianodon hypophthalmus.</title>
        <authorList>
            <person name="Wen M."/>
            <person name="Zahm M."/>
            <person name="Roques C."/>
            <person name="Cabau C."/>
            <person name="Klopp C."/>
            <person name="Donnadieu C."/>
            <person name="Jouanno E."/>
            <person name="Avarre J.-C."/>
            <person name="Campet M."/>
            <person name="Ha T.T.T."/>
            <person name="Dugue R."/>
            <person name="Lampietro C."/>
            <person name="Louis A."/>
            <person name="Herpin A."/>
            <person name="Echchiki A."/>
            <person name="Berthelot C."/>
            <person name="Parey E."/>
            <person name="Roest-Crollius H."/>
            <person name="Braasch I."/>
            <person name="Postlethwait J."/>
            <person name="Bobe J."/>
            <person name="Montfort J."/>
            <person name="Bouchez O."/>
            <person name="Begum T."/>
            <person name="Schartl M."/>
            <person name="Guiguen Y."/>
        </authorList>
    </citation>
    <scope>NUCLEOTIDE SEQUENCE [LARGE SCALE GENOMIC DNA]</scope>
    <source>
        <strain evidence="9 10">Indonesia</strain>
        <tissue evidence="9">Blood</tissue>
    </source>
</reference>
<evidence type="ECO:0000256" key="5">
    <source>
        <dbReference type="ARBA" id="ARBA00023242"/>
    </source>
</evidence>
<name>A0A5N5PCS7_PANHP</name>
<dbReference type="PANTHER" id="PTHR14453">
    <property type="entry name" value="PARP/ZINC FINGER CCCH TYPE DOMAIN CONTAINING PROTEIN"/>
    <property type="match status" value="1"/>
</dbReference>
<dbReference type="PROSITE" id="PS51154">
    <property type="entry name" value="MACRO"/>
    <property type="match status" value="2"/>
</dbReference>
<dbReference type="GO" id="GO:0003950">
    <property type="term" value="F:NAD+ poly-ADP-ribosyltransferase activity"/>
    <property type="evidence" value="ECO:0007669"/>
    <property type="project" value="InterPro"/>
</dbReference>
<feature type="domain" description="Macro" evidence="8">
    <location>
        <begin position="306"/>
        <end position="491"/>
    </location>
</feature>
<evidence type="ECO:0000256" key="3">
    <source>
        <dbReference type="ARBA" id="ARBA00022679"/>
    </source>
</evidence>
<dbReference type="InterPro" id="IPR052056">
    <property type="entry name" value="Mono-ARTD/PARP"/>
</dbReference>
<dbReference type="AlphaFoldDB" id="A0A5N5PCS7"/>
<dbReference type="InterPro" id="IPR043472">
    <property type="entry name" value="Macro_dom-like"/>
</dbReference>
<gene>
    <name evidence="9" type="ORF">PHYPO_G00201970</name>
</gene>
<comment type="caution">
    <text evidence="9">The sequence shown here is derived from an EMBL/GenBank/DDBJ whole genome shotgun (WGS) entry which is preliminary data.</text>
</comment>
<dbReference type="Proteomes" id="UP000327468">
    <property type="component" value="Chromosome 5"/>
</dbReference>
<dbReference type="Pfam" id="PF01661">
    <property type="entry name" value="Macro"/>
    <property type="match status" value="2"/>
</dbReference>
<dbReference type="EMBL" id="VFJC01000006">
    <property type="protein sequence ID" value="KAB5576743.1"/>
    <property type="molecule type" value="Genomic_DNA"/>
</dbReference>
<dbReference type="SUPFAM" id="SSF52949">
    <property type="entry name" value="Macro domain-like"/>
    <property type="match status" value="2"/>
</dbReference>
<evidence type="ECO:0000313" key="10">
    <source>
        <dbReference type="Proteomes" id="UP000327468"/>
    </source>
</evidence>
<feature type="domain" description="PARP catalytic" evidence="7">
    <location>
        <begin position="613"/>
        <end position="824"/>
    </location>
</feature>
<dbReference type="InterPro" id="IPR012317">
    <property type="entry name" value="Poly(ADP-ribose)pol_cat_dom"/>
</dbReference>
<evidence type="ECO:0000256" key="2">
    <source>
        <dbReference type="ARBA" id="ARBA00022676"/>
    </source>
</evidence>